<gene>
    <name evidence="2" type="ORF">PS652_01532</name>
    <name evidence="1" type="ORF">PS652_02008</name>
</gene>
<dbReference type="Proteomes" id="UP000326595">
    <property type="component" value="Chromosome"/>
</dbReference>
<proteinExistence type="predicted"/>
<evidence type="ECO:0000313" key="2">
    <source>
        <dbReference type="EMBL" id="VVM66105.1"/>
    </source>
</evidence>
<dbReference type="RefSeq" id="WP_150776805.1">
    <property type="nucleotide sequence ID" value="NZ_OZ024668.1"/>
</dbReference>
<dbReference type="EMBL" id="CABVHG010000007">
    <property type="protein sequence ID" value="VVM66105.1"/>
    <property type="molecule type" value="Genomic_DNA"/>
</dbReference>
<name>A0A5E6RMI4_PSEFL</name>
<evidence type="ECO:0000313" key="1">
    <source>
        <dbReference type="EMBL" id="CAK9889179.1"/>
    </source>
</evidence>
<protein>
    <submittedName>
        <fullName evidence="2">Uncharacterized protein</fullName>
    </submittedName>
</protein>
<dbReference type="EMBL" id="OZ024668">
    <property type="protein sequence ID" value="CAK9889179.1"/>
    <property type="molecule type" value="Genomic_DNA"/>
</dbReference>
<sequence>MNKEEIYDSQVSPLMQQVIQIARDNGIAMIASFAIGHEDGGPNGEDATSLTVTTHLPDGDDKFDARFSRSANTIRSGFSLPGSTGSVMHMTTTKPDGSKILTAVI</sequence>
<reference evidence="1 3" key="2">
    <citation type="submission" date="2024-03" db="EMBL/GenBank/DDBJ databases">
        <authorList>
            <person name="Alaster D. Moffat"/>
            <person name="Govind Chandra"/>
            <person name="Andrew W. Truman"/>
        </authorList>
    </citation>
    <scope>NUCLEOTIDE SEQUENCE [LARGE SCALE GENOMIC DNA]</scope>
    <source>
        <strain evidence="1">PS652</strain>
    </source>
</reference>
<reference evidence="2" key="1">
    <citation type="submission" date="2019-09" db="EMBL/GenBank/DDBJ databases">
        <authorList>
            <person name="Chandra G."/>
            <person name="Truman W A."/>
        </authorList>
    </citation>
    <scope>NUCLEOTIDE SEQUENCE [LARGE SCALE GENOMIC DNA]</scope>
    <source>
        <strain evidence="2">PS652</strain>
    </source>
</reference>
<evidence type="ECO:0000313" key="3">
    <source>
        <dbReference type="Proteomes" id="UP000326595"/>
    </source>
</evidence>
<dbReference type="AlphaFoldDB" id="A0A5E6RMI4"/>
<organism evidence="2">
    <name type="scientific">Pseudomonas fluorescens</name>
    <dbReference type="NCBI Taxonomy" id="294"/>
    <lineage>
        <taxon>Bacteria</taxon>
        <taxon>Pseudomonadati</taxon>
        <taxon>Pseudomonadota</taxon>
        <taxon>Gammaproteobacteria</taxon>
        <taxon>Pseudomonadales</taxon>
        <taxon>Pseudomonadaceae</taxon>
        <taxon>Pseudomonas</taxon>
    </lineage>
</organism>
<accession>A0A5E6RMI4</accession>